<dbReference type="EMBL" id="JXTP01000018">
    <property type="protein sequence ID" value="KIU29275.1"/>
    <property type="molecule type" value="Genomic_DNA"/>
</dbReference>
<dbReference type="AlphaFoldDB" id="A0A0D1MA77"/>
<name>A0A0D1MA77_9SPHN</name>
<evidence type="ECO:0000313" key="1">
    <source>
        <dbReference type="EMBL" id="KIU29275.1"/>
    </source>
</evidence>
<protein>
    <recommendedName>
        <fullName evidence="3">STAS/SEC14 domain-containing protein</fullName>
    </recommendedName>
</protein>
<comment type="caution">
    <text evidence="1">The sequence shown here is derived from an EMBL/GenBank/DDBJ whole genome shotgun (WGS) entry which is preliminary data.</text>
</comment>
<evidence type="ECO:0000313" key="2">
    <source>
        <dbReference type="Proteomes" id="UP000033203"/>
    </source>
</evidence>
<evidence type="ECO:0008006" key="3">
    <source>
        <dbReference type="Google" id="ProtNLM"/>
    </source>
</evidence>
<proteinExistence type="predicted"/>
<dbReference type="PATRIC" id="fig|1549858.7.peg.66"/>
<gene>
    <name evidence="1" type="ORF">SR41_04485</name>
</gene>
<dbReference type="Proteomes" id="UP000033203">
    <property type="component" value="Unassembled WGS sequence"/>
</dbReference>
<accession>A0A0D1MA77</accession>
<organism evidence="1 2">
    <name type="scientific">Sphingomonas melonis</name>
    <dbReference type="NCBI Taxonomy" id="152682"/>
    <lineage>
        <taxon>Bacteria</taxon>
        <taxon>Pseudomonadati</taxon>
        <taxon>Pseudomonadota</taxon>
        <taxon>Alphaproteobacteria</taxon>
        <taxon>Sphingomonadales</taxon>
        <taxon>Sphingomonadaceae</taxon>
        <taxon>Sphingomonas</taxon>
    </lineage>
</organism>
<reference evidence="1 2" key="1">
    <citation type="submission" date="2015-01" db="EMBL/GenBank/DDBJ databases">
        <title>Genome of Sphingomonas taxi strain 30a.</title>
        <authorList>
            <person name="Eevers N."/>
            <person name="Van Hamme J."/>
            <person name="Bottos E."/>
            <person name="Weyens N."/>
            <person name="Vangronsveld J."/>
        </authorList>
    </citation>
    <scope>NUCLEOTIDE SEQUENCE [LARGE SCALE GENOMIC DNA]</scope>
    <source>
        <strain evidence="1 2">30a</strain>
    </source>
</reference>
<sequence length="130" mass="14344">MYTFAFDEQARVFTIRLQGFWTPPVLAAFVDEVTARSVGQARRYGRYGVFVDCRDYQVQTGALAEGFANVIGRASSQERPVCLLFSAMLVKLQAERSLGTTAATIFLDETAARDWLAAQLATTPQELTPA</sequence>